<reference evidence="3" key="2">
    <citation type="submission" date="2020-10" db="UniProtKB">
        <authorList>
            <consortium name="WormBaseParasite"/>
        </authorList>
    </citation>
    <scope>IDENTIFICATION</scope>
</reference>
<proteinExistence type="predicted"/>
<accession>A0A7E4ZRA7</accession>
<protein>
    <submittedName>
        <fullName evidence="3">BTB domain-containing protein</fullName>
    </submittedName>
</protein>
<reference evidence="2" key="1">
    <citation type="journal article" date="2013" name="Genetics">
        <title>The draft genome and transcriptome of Panagrellus redivivus are shaped by the harsh demands of a free-living lifestyle.</title>
        <authorList>
            <person name="Srinivasan J."/>
            <person name="Dillman A.R."/>
            <person name="Macchietto M.G."/>
            <person name="Heikkinen L."/>
            <person name="Lakso M."/>
            <person name="Fracchia K.M."/>
            <person name="Antoshechkin I."/>
            <person name="Mortazavi A."/>
            <person name="Wong G."/>
            <person name="Sternberg P.W."/>
        </authorList>
    </citation>
    <scope>NUCLEOTIDE SEQUENCE [LARGE SCALE GENOMIC DNA]</scope>
    <source>
        <strain evidence="2">MT8872</strain>
    </source>
</reference>
<dbReference type="AlphaFoldDB" id="A0A7E4ZRA7"/>
<evidence type="ECO:0000313" key="3">
    <source>
        <dbReference type="WBParaSite" id="Pan_g12448.t1"/>
    </source>
</evidence>
<sequence length="292" mass="33300">MPSDSPAQQQSLQEQSNPVEAQDEQLAAGNHVADGVPLHRTYSPLSKVKMDGDNANFVVGTLDTSRRITVKVEEETILEITDMRFYNITADVVKNPMFAYFDFKNCTQLAIFNEHIPIELLQALAPKMPNVEVMKLENLQNRIGLTQILPLFPKLKNLCIPYIYEGWVEDLHALDARDFHLNGSLRHGCRFGEIFSFERHHLRAVVEKGCHIVMHLENSAAESIETQTDKIVTFMAPTFKRTFRNSDQNPPPFRVALDRPVNLLGSPSSRDPTWLFFHINKPWFCCSDMCSI</sequence>
<dbReference type="Proteomes" id="UP000492821">
    <property type="component" value="Unassembled WGS sequence"/>
</dbReference>
<organism evidence="2 3">
    <name type="scientific">Panagrellus redivivus</name>
    <name type="common">Microworm</name>
    <dbReference type="NCBI Taxonomy" id="6233"/>
    <lineage>
        <taxon>Eukaryota</taxon>
        <taxon>Metazoa</taxon>
        <taxon>Ecdysozoa</taxon>
        <taxon>Nematoda</taxon>
        <taxon>Chromadorea</taxon>
        <taxon>Rhabditida</taxon>
        <taxon>Tylenchina</taxon>
        <taxon>Panagrolaimomorpha</taxon>
        <taxon>Panagrolaimoidea</taxon>
        <taxon>Panagrolaimidae</taxon>
        <taxon>Panagrellus</taxon>
    </lineage>
</organism>
<feature type="region of interest" description="Disordered" evidence="1">
    <location>
        <begin position="1"/>
        <end position="25"/>
    </location>
</feature>
<evidence type="ECO:0000313" key="2">
    <source>
        <dbReference type="Proteomes" id="UP000492821"/>
    </source>
</evidence>
<dbReference type="WBParaSite" id="Pan_g12448.t1">
    <property type="protein sequence ID" value="Pan_g12448.t1"/>
    <property type="gene ID" value="Pan_g12448"/>
</dbReference>
<evidence type="ECO:0000256" key="1">
    <source>
        <dbReference type="SAM" id="MobiDB-lite"/>
    </source>
</evidence>
<feature type="compositionally biased region" description="Polar residues" evidence="1">
    <location>
        <begin position="1"/>
        <end position="19"/>
    </location>
</feature>
<name>A0A7E4ZRA7_PANRE</name>
<keyword evidence="2" id="KW-1185">Reference proteome</keyword>